<protein>
    <submittedName>
        <fullName evidence="1">Uncharacterized protein</fullName>
    </submittedName>
</protein>
<name>A0A7H0XBR9_9CAUD</name>
<reference evidence="1 2" key="1">
    <citation type="submission" date="2020-07" db="EMBL/GenBank/DDBJ databases">
        <title>Bacteriophage control of Shiga toxin-producing E. coli from an in vitro safety perspective.</title>
        <authorList>
            <person name="Pinto G."/>
            <person name="Minnich S.A."/>
            <person name="Hovde C.J."/>
            <person name="Smidt H."/>
            <person name="Almeida C."/>
            <person name="Azeredo J."/>
        </authorList>
    </citation>
    <scope>NUCLEOTIDE SEQUENCE [LARGE SCALE GENOMIC DNA]</scope>
</reference>
<evidence type="ECO:0000313" key="2">
    <source>
        <dbReference type="Proteomes" id="UP000516420"/>
    </source>
</evidence>
<gene>
    <name evidence="1" type="ORF">Ace_0003</name>
</gene>
<organism evidence="1 2">
    <name type="scientific">Escherichia coli phage vB_EcoS_Ace</name>
    <dbReference type="NCBI Taxonomy" id="2769806"/>
    <lineage>
        <taxon>Viruses</taxon>
        <taxon>Duplodnaviria</taxon>
        <taxon>Heunggongvirae</taxon>
        <taxon>Uroviricota</taxon>
        <taxon>Caudoviricetes</taxon>
        <taxon>Demerecviridae</taxon>
        <taxon>Markadamsvirinae</taxon>
        <taxon>Epseptimavirus</taxon>
        <taxon>Epseptimavirus ace</taxon>
    </lineage>
</organism>
<dbReference type="EMBL" id="MT833283">
    <property type="protein sequence ID" value="QNR52298.1"/>
    <property type="molecule type" value="Genomic_DNA"/>
</dbReference>
<accession>A0A7H0XBR9</accession>
<proteinExistence type="predicted"/>
<sequence>MTIKINLPSSKNMSDTYAIDNIGHGTVYRNIKDGDCYIYQNPINGHSYIIESGDFYSFETDYEARDYLQEQDIPDVWKETNLNFVVSLEVNK</sequence>
<evidence type="ECO:0000313" key="1">
    <source>
        <dbReference type="EMBL" id="QNR52298.1"/>
    </source>
</evidence>
<dbReference type="Proteomes" id="UP000516420">
    <property type="component" value="Segment"/>
</dbReference>
<keyword evidence="2" id="KW-1185">Reference proteome</keyword>